<evidence type="ECO:0000313" key="2">
    <source>
        <dbReference type="Proteomes" id="UP000030403"/>
    </source>
</evidence>
<keyword evidence="2" id="KW-1185">Reference proteome</keyword>
<dbReference type="RefSeq" id="WP_027448767.1">
    <property type="nucleotide sequence ID" value="NZ_AVPF01000035.1"/>
</dbReference>
<gene>
    <name evidence="1" type="ORF">N783_13035</name>
</gene>
<sequence>MQLILVLFIMYTIYVLFQRYVPVIQASYIDHVHQADNEHVVIDLRDYISSSHSPIKGAYEIPLAYLKRYTDKIPNQKVIVIASDSVEKNIGVRVLKRRGFEVVGFYYPTEKIKEVPGDIIKI</sequence>
<organism evidence="1 2">
    <name type="scientific">Pontibacillus marinus BH030004 = DSM 16465</name>
    <dbReference type="NCBI Taxonomy" id="1385511"/>
    <lineage>
        <taxon>Bacteria</taxon>
        <taxon>Bacillati</taxon>
        <taxon>Bacillota</taxon>
        <taxon>Bacilli</taxon>
        <taxon>Bacillales</taxon>
        <taxon>Bacillaceae</taxon>
        <taxon>Pontibacillus</taxon>
    </lineage>
</organism>
<reference evidence="1 2" key="1">
    <citation type="submission" date="2013-08" db="EMBL/GenBank/DDBJ databases">
        <authorList>
            <person name="Huang J."/>
            <person name="Wang G."/>
        </authorList>
    </citation>
    <scope>NUCLEOTIDE SEQUENCE [LARGE SCALE GENOMIC DNA]</scope>
    <source>
        <strain evidence="1 2">BH030004</strain>
    </source>
</reference>
<dbReference type="STRING" id="1385511.GCA_000425225_02303"/>
<protein>
    <recommendedName>
        <fullName evidence="3">Sulfurtransferase</fullName>
    </recommendedName>
</protein>
<dbReference type="InterPro" id="IPR036873">
    <property type="entry name" value="Rhodanese-like_dom_sf"/>
</dbReference>
<proteinExistence type="predicted"/>
<dbReference type="EMBL" id="AVPF01000035">
    <property type="protein sequence ID" value="KGX85910.1"/>
    <property type="molecule type" value="Genomic_DNA"/>
</dbReference>
<dbReference type="Gene3D" id="3.40.250.10">
    <property type="entry name" value="Rhodanese-like domain"/>
    <property type="match status" value="1"/>
</dbReference>
<dbReference type="AlphaFoldDB" id="A0A0A5G497"/>
<dbReference type="OrthoDB" id="2967651at2"/>
<dbReference type="SUPFAM" id="SSF52821">
    <property type="entry name" value="Rhodanese/Cell cycle control phosphatase"/>
    <property type="match status" value="1"/>
</dbReference>
<comment type="caution">
    <text evidence="1">The sequence shown here is derived from an EMBL/GenBank/DDBJ whole genome shotgun (WGS) entry which is preliminary data.</text>
</comment>
<accession>A0A0A5G497</accession>
<evidence type="ECO:0000313" key="1">
    <source>
        <dbReference type="EMBL" id="KGX85910.1"/>
    </source>
</evidence>
<dbReference type="eggNOG" id="ENOG5032Z1E">
    <property type="taxonomic scope" value="Bacteria"/>
</dbReference>
<name>A0A0A5G497_9BACI</name>
<evidence type="ECO:0008006" key="3">
    <source>
        <dbReference type="Google" id="ProtNLM"/>
    </source>
</evidence>
<dbReference type="Proteomes" id="UP000030403">
    <property type="component" value="Unassembled WGS sequence"/>
</dbReference>